<comment type="caution">
    <text evidence="1">The sequence shown here is derived from an EMBL/GenBank/DDBJ whole genome shotgun (WGS) entry which is preliminary data.</text>
</comment>
<dbReference type="RefSeq" id="WP_134370382.1">
    <property type="nucleotide sequence ID" value="NZ_SOGN01000044.1"/>
</dbReference>
<dbReference type="Proteomes" id="UP000298433">
    <property type="component" value="Unassembled WGS sequence"/>
</dbReference>
<proteinExistence type="predicted"/>
<dbReference type="Gene3D" id="3.30.160.100">
    <property type="entry name" value="Ribosome hibernation promotion factor-like"/>
    <property type="match status" value="1"/>
</dbReference>
<dbReference type="Pfam" id="PF02482">
    <property type="entry name" value="Ribosomal_S30AE"/>
    <property type="match status" value="1"/>
</dbReference>
<dbReference type="OrthoDB" id="121633at2"/>
<gene>
    <name evidence="1" type="ORF">E3T23_10940</name>
</gene>
<evidence type="ECO:0000313" key="2">
    <source>
        <dbReference type="Proteomes" id="UP000298433"/>
    </source>
</evidence>
<organism evidence="1 2">
    <name type="scientific">Cryobacterium cheniae</name>
    <dbReference type="NCBI Taxonomy" id="1259262"/>
    <lineage>
        <taxon>Bacteria</taxon>
        <taxon>Bacillati</taxon>
        <taxon>Actinomycetota</taxon>
        <taxon>Actinomycetes</taxon>
        <taxon>Micrococcales</taxon>
        <taxon>Microbacteriaceae</taxon>
        <taxon>Cryobacterium</taxon>
    </lineage>
</organism>
<dbReference type="InterPro" id="IPR003489">
    <property type="entry name" value="RHF/RaiA"/>
</dbReference>
<dbReference type="AlphaFoldDB" id="A0A4V3IHZ2"/>
<dbReference type="EMBL" id="SOGN01000044">
    <property type="protein sequence ID" value="TFC79751.1"/>
    <property type="molecule type" value="Genomic_DNA"/>
</dbReference>
<name>A0A4V3IHZ2_9MICO</name>
<evidence type="ECO:0000313" key="1">
    <source>
        <dbReference type="EMBL" id="TFC79751.1"/>
    </source>
</evidence>
<protein>
    <submittedName>
        <fullName evidence="1">Ribosomal subunit interface protein</fullName>
    </submittedName>
</protein>
<accession>A0A4V3IHZ2</accession>
<reference evidence="1 2" key="1">
    <citation type="submission" date="2019-03" db="EMBL/GenBank/DDBJ databases">
        <title>Genomics of glacier-inhabiting Cryobacterium strains.</title>
        <authorList>
            <person name="Liu Q."/>
            <person name="Xin Y.-H."/>
        </authorList>
    </citation>
    <scope>NUCLEOTIDE SEQUENCE [LARGE SCALE GENOMIC DNA]</scope>
    <source>
        <strain evidence="1 2">TMT2-48-2</strain>
    </source>
</reference>
<dbReference type="InterPro" id="IPR036567">
    <property type="entry name" value="RHF-like"/>
</dbReference>
<dbReference type="SUPFAM" id="SSF69754">
    <property type="entry name" value="Ribosome binding protein Y (YfiA homologue)"/>
    <property type="match status" value="1"/>
</dbReference>
<sequence length="116" mass="12405">MQILVNTDNNIEGTDTVVQEVESSVETVLARFDSRLTRVEVHLSDQSAGRETTDDIRCVLEARPTGGNPLAATDNADTVNAAVNGALHKLVSVLETTFGRLDEHKGASAMGDEPMP</sequence>
<keyword evidence="2" id="KW-1185">Reference proteome</keyword>